<comment type="caution">
    <text evidence="4">The sequence shown here is derived from an EMBL/GenBank/DDBJ whole genome shotgun (WGS) entry which is preliminary data.</text>
</comment>
<organism evidence="4 5">
    <name type="scientific">Phocaeicola acetigenes</name>
    <dbReference type="NCBI Taxonomy" id="3016083"/>
    <lineage>
        <taxon>Bacteria</taxon>
        <taxon>Pseudomonadati</taxon>
        <taxon>Bacteroidota</taxon>
        <taxon>Bacteroidia</taxon>
        <taxon>Bacteroidales</taxon>
        <taxon>Bacteroidaceae</taxon>
        <taxon>Phocaeicola</taxon>
    </lineage>
</organism>
<name>A0ABT4PF73_9BACT</name>
<dbReference type="RefSeq" id="WP_269876750.1">
    <property type="nucleotide sequence ID" value="NZ_JAPZVM010000002.1"/>
</dbReference>
<evidence type="ECO:0000313" key="5">
    <source>
        <dbReference type="Proteomes" id="UP001141933"/>
    </source>
</evidence>
<dbReference type="Gene3D" id="3.40.630.30">
    <property type="match status" value="1"/>
</dbReference>
<dbReference type="InterPro" id="IPR016181">
    <property type="entry name" value="Acyl_CoA_acyltransferase"/>
</dbReference>
<evidence type="ECO:0000259" key="3">
    <source>
        <dbReference type="PROSITE" id="PS51186"/>
    </source>
</evidence>
<dbReference type="EMBL" id="JAPZVM010000002">
    <property type="protein sequence ID" value="MCZ8371688.1"/>
    <property type="molecule type" value="Genomic_DNA"/>
</dbReference>
<evidence type="ECO:0000256" key="2">
    <source>
        <dbReference type="ARBA" id="ARBA00023315"/>
    </source>
</evidence>
<protein>
    <submittedName>
        <fullName evidence="4">GNAT family N-acetyltransferase</fullName>
    </submittedName>
</protein>
<dbReference type="PANTHER" id="PTHR43072">
    <property type="entry name" value="N-ACETYLTRANSFERASE"/>
    <property type="match status" value="1"/>
</dbReference>
<feature type="domain" description="N-acetyltransferase" evidence="3">
    <location>
        <begin position="1"/>
        <end position="160"/>
    </location>
</feature>
<dbReference type="SUPFAM" id="SSF55729">
    <property type="entry name" value="Acyl-CoA N-acyltransferases (Nat)"/>
    <property type="match status" value="1"/>
</dbReference>
<keyword evidence="2" id="KW-0012">Acyltransferase</keyword>
<dbReference type="CDD" id="cd04301">
    <property type="entry name" value="NAT_SF"/>
    <property type="match status" value="1"/>
</dbReference>
<keyword evidence="1" id="KW-0808">Transferase</keyword>
<dbReference type="PROSITE" id="PS51186">
    <property type="entry name" value="GNAT"/>
    <property type="match status" value="1"/>
</dbReference>
<evidence type="ECO:0000256" key="1">
    <source>
        <dbReference type="ARBA" id="ARBA00022679"/>
    </source>
</evidence>
<accession>A0ABT4PF73</accession>
<keyword evidence="5" id="KW-1185">Reference proteome</keyword>
<reference evidence="4" key="1">
    <citation type="submission" date="2022-12" db="EMBL/GenBank/DDBJ databases">
        <title>Phocaeicola acetigenes sp. nov., isolated feces from a healthy human.</title>
        <authorList>
            <person name="Do H."/>
            <person name="Ha Y.B."/>
            <person name="Kim J.-S."/>
            <person name="Suh M.K."/>
            <person name="Kim H.S."/>
            <person name="Lee J.-S."/>
        </authorList>
    </citation>
    <scope>NUCLEOTIDE SEQUENCE</scope>
    <source>
        <strain evidence="4">KGMB11183</strain>
    </source>
</reference>
<proteinExistence type="predicted"/>
<dbReference type="PANTHER" id="PTHR43072:SF23">
    <property type="entry name" value="UPF0039 PROTEIN C11D3.02C"/>
    <property type="match status" value="1"/>
</dbReference>
<dbReference type="Pfam" id="PF13420">
    <property type="entry name" value="Acetyltransf_4"/>
    <property type="match status" value="1"/>
</dbReference>
<evidence type="ECO:0000313" key="4">
    <source>
        <dbReference type="EMBL" id="MCZ8371688.1"/>
    </source>
</evidence>
<sequence length="160" mass="18927">MIRKVQTEDAEAIAAIYNHYIAQTTITFETEPVSTEEMKRRILSINRNYPYWIYEEKGEIAGYCYAHQWKEKEAYQCTAETTIYIKPEYTGKGIGKKMMLHLINSCRERNLHTLIACITYPNEASMHLHEQLGFQLVSHFHEVGRKFDQWLDVCDYELHL</sequence>
<gene>
    <name evidence="4" type="ORF">O6P32_03085</name>
</gene>
<dbReference type="InterPro" id="IPR000182">
    <property type="entry name" value="GNAT_dom"/>
</dbReference>
<dbReference type="Proteomes" id="UP001141933">
    <property type="component" value="Unassembled WGS sequence"/>
</dbReference>